<evidence type="ECO:0000256" key="2">
    <source>
        <dbReference type="ARBA" id="ARBA00022692"/>
    </source>
</evidence>
<name>A0A2C6MI75_9FIRM</name>
<dbReference type="Proteomes" id="UP000222564">
    <property type="component" value="Unassembled WGS sequence"/>
</dbReference>
<evidence type="ECO:0000313" key="6">
    <source>
        <dbReference type="EMBL" id="PHJ39502.1"/>
    </source>
</evidence>
<evidence type="ECO:0000259" key="5">
    <source>
        <dbReference type="Pfam" id="PF06803"/>
    </source>
</evidence>
<evidence type="ECO:0000313" key="7">
    <source>
        <dbReference type="Proteomes" id="UP000222564"/>
    </source>
</evidence>
<dbReference type="AlphaFoldDB" id="A0A2C6MI75"/>
<evidence type="ECO:0000256" key="1">
    <source>
        <dbReference type="ARBA" id="ARBA00004127"/>
    </source>
</evidence>
<reference evidence="6 7" key="1">
    <citation type="submission" date="2013-09" db="EMBL/GenBank/DDBJ databases">
        <title>Biodegradation of hydrocarbons in the deep terrestrial subsurface : characterization of a microbial consortium composed of two Desulfotomaculum species originating from a deep geological formation.</title>
        <authorList>
            <person name="Aullo T."/>
            <person name="Berlendis S."/>
            <person name="Lascourreges J.-F."/>
            <person name="Dessort D."/>
            <person name="Saint-Laurent S."/>
            <person name="Schraauwers B."/>
            <person name="Mas J."/>
            <person name="Magot M."/>
            <person name="Ranchou-Peyruse A."/>
        </authorList>
    </citation>
    <scope>NUCLEOTIDE SEQUENCE [LARGE SCALE GENOMIC DNA]</scope>
    <source>
        <strain evidence="6 7">Bs107</strain>
    </source>
</reference>
<keyword evidence="4" id="KW-0472">Membrane</keyword>
<proteinExistence type="predicted"/>
<evidence type="ECO:0000256" key="4">
    <source>
        <dbReference type="ARBA" id="ARBA00023136"/>
    </source>
</evidence>
<keyword evidence="3" id="KW-1133">Transmembrane helix</keyword>
<dbReference type="Pfam" id="PF06803">
    <property type="entry name" value="DUF1232"/>
    <property type="match status" value="1"/>
</dbReference>
<organism evidence="6 7">
    <name type="scientific">Desulforamulus profundi</name>
    <dbReference type="NCBI Taxonomy" id="1383067"/>
    <lineage>
        <taxon>Bacteria</taxon>
        <taxon>Bacillati</taxon>
        <taxon>Bacillota</taxon>
        <taxon>Clostridia</taxon>
        <taxon>Eubacteriales</taxon>
        <taxon>Peptococcaceae</taxon>
        <taxon>Desulforamulus</taxon>
    </lineage>
</organism>
<accession>A0A2C6MI75</accession>
<dbReference type="EMBL" id="AWQQ01000020">
    <property type="protein sequence ID" value="PHJ39502.1"/>
    <property type="molecule type" value="Genomic_DNA"/>
</dbReference>
<protein>
    <recommendedName>
        <fullName evidence="5">DUF1232 domain-containing protein</fullName>
    </recommendedName>
</protein>
<dbReference type="GO" id="GO:0012505">
    <property type="term" value="C:endomembrane system"/>
    <property type="evidence" value="ECO:0007669"/>
    <property type="project" value="UniProtKB-SubCell"/>
</dbReference>
<feature type="domain" description="DUF1232" evidence="5">
    <location>
        <begin position="27"/>
        <end position="60"/>
    </location>
</feature>
<dbReference type="InterPro" id="IPR010652">
    <property type="entry name" value="DUF1232"/>
</dbReference>
<keyword evidence="7" id="KW-1185">Reference proteome</keyword>
<dbReference type="RefSeq" id="WP_238472813.1">
    <property type="nucleotide sequence ID" value="NZ_AWQQ01000020.1"/>
</dbReference>
<sequence>MVNIFKKCVFFAQALLNPAVPSRLKYEMGGCLLYFISPIDFVPDFLPLTGRADDVVVLLWGIKRGYDVIKAHRKFLSKNSKKALRGLPRSAFLL</sequence>
<comment type="subcellular location">
    <subcellularLocation>
        <location evidence="1">Endomembrane system</location>
        <topology evidence="1">Multi-pass membrane protein</topology>
    </subcellularLocation>
</comment>
<keyword evidence="2" id="KW-0812">Transmembrane</keyword>
<comment type="caution">
    <text evidence="6">The sequence shown here is derived from an EMBL/GenBank/DDBJ whole genome shotgun (WGS) entry which is preliminary data.</text>
</comment>
<gene>
    <name evidence="6" type="ORF">P378_03575</name>
</gene>
<evidence type="ECO:0000256" key="3">
    <source>
        <dbReference type="ARBA" id="ARBA00022989"/>
    </source>
</evidence>